<feature type="transmembrane region" description="Helical" evidence="1">
    <location>
        <begin position="6"/>
        <end position="27"/>
    </location>
</feature>
<keyword evidence="1" id="KW-1133">Transmembrane helix</keyword>
<evidence type="ECO:0000313" key="2">
    <source>
        <dbReference type="EMBL" id="RDU66975.1"/>
    </source>
</evidence>
<organism evidence="2 3">
    <name type="scientific">Helicobacter didelphidarum</name>
    <dbReference type="NCBI Taxonomy" id="2040648"/>
    <lineage>
        <taxon>Bacteria</taxon>
        <taxon>Pseudomonadati</taxon>
        <taxon>Campylobacterota</taxon>
        <taxon>Epsilonproteobacteria</taxon>
        <taxon>Campylobacterales</taxon>
        <taxon>Helicobacteraceae</taxon>
        <taxon>Helicobacter</taxon>
    </lineage>
</organism>
<evidence type="ECO:0000313" key="3">
    <source>
        <dbReference type="Proteomes" id="UP000256379"/>
    </source>
</evidence>
<name>A0A3D8IPY0_9HELI</name>
<reference evidence="2 3" key="1">
    <citation type="submission" date="2018-04" db="EMBL/GenBank/DDBJ databases">
        <title>Novel Campyloabacter and Helicobacter Species and Strains.</title>
        <authorList>
            <person name="Mannion A.J."/>
            <person name="Shen Z."/>
            <person name="Fox J.G."/>
        </authorList>
    </citation>
    <scope>NUCLEOTIDE SEQUENCE [LARGE SCALE GENOMIC DNA]</scope>
    <source>
        <strain evidence="2 3">MIT 17-337</strain>
    </source>
</reference>
<dbReference type="Proteomes" id="UP000256379">
    <property type="component" value="Unassembled WGS sequence"/>
</dbReference>
<sequence>MFYFQFYRIQIFFIFLTFIYIFLLVSCASSTQSIQDRDNQILAIEDKLQNWELSNTFLACDDCNFYIQEGISKRSEKVHEGHTGVTRTESGVKVYRFENTNLDNAFLTLLNSNIFAERMNRQLKTLLIESIQTNKVDFNEKNGTDEINFKAFYSLSYAKRLKNNSSLPRAMLDSVSMTQKRAHTQRFSDSLEGYIVGDQIVILHFYSEGQVWKRE</sequence>
<keyword evidence="1" id="KW-0812">Transmembrane</keyword>
<keyword evidence="1" id="KW-0472">Membrane</keyword>
<protein>
    <submittedName>
        <fullName evidence="2">Uncharacterized protein</fullName>
    </submittedName>
</protein>
<proteinExistence type="predicted"/>
<accession>A0A3D8IPY0</accession>
<dbReference type="AlphaFoldDB" id="A0A3D8IPY0"/>
<comment type="caution">
    <text evidence="2">The sequence shown here is derived from an EMBL/GenBank/DDBJ whole genome shotgun (WGS) entry which is preliminary data.</text>
</comment>
<gene>
    <name evidence="2" type="ORF">CQA53_01540</name>
</gene>
<dbReference type="RefSeq" id="WP_115542270.1">
    <property type="nucleotide sequence ID" value="NZ_NXLQ01000002.1"/>
</dbReference>
<dbReference type="OrthoDB" id="5328330at2"/>
<keyword evidence="3" id="KW-1185">Reference proteome</keyword>
<dbReference type="EMBL" id="NXLQ01000002">
    <property type="protein sequence ID" value="RDU66975.1"/>
    <property type="molecule type" value="Genomic_DNA"/>
</dbReference>
<evidence type="ECO:0000256" key="1">
    <source>
        <dbReference type="SAM" id="Phobius"/>
    </source>
</evidence>